<feature type="transmembrane region" description="Helical" evidence="12">
    <location>
        <begin position="450"/>
        <end position="470"/>
    </location>
</feature>
<keyword evidence="5" id="KW-1003">Cell membrane</keyword>
<comment type="caution">
    <text evidence="14">The sequence shown here is derived from an EMBL/GenBank/DDBJ whole genome shotgun (WGS) entry which is preliminary data.</text>
</comment>
<proteinExistence type="inferred from homology"/>
<reference evidence="14 15" key="2">
    <citation type="submission" date="2019-02" db="EMBL/GenBank/DDBJ databases">
        <title>'Lichenibacterium ramalinii' gen. nov. sp. nov., 'Lichenibacterium minor' gen. nov. sp. nov.</title>
        <authorList>
            <person name="Pankratov T."/>
        </authorList>
    </citation>
    <scope>NUCLEOTIDE SEQUENCE [LARGE SCALE GENOMIC DNA]</scope>
    <source>
        <strain evidence="14 15">RmlP026</strain>
    </source>
</reference>
<dbReference type="NCBIfam" id="NF003962">
    <property type="entry name" value="PRK05454.2-5"/>
    <property type="match status" value="1"/>
</dbReference>
<evidence type="ECO:0000256" key="4">
    <source>
        <dbReference type="ARBA" id="ARBA00020585"/>
    </source>
</evidence>
<dbReference type="SUPFAM" id="SSF53448">
    <property type="entry name" value="Nucleotide-diphospho-sugar transferases"/>
    <property type="match status" value="1"/>
</dbReference>
<evidence type="ECO:0000256" key="3">
    <source>
        <dbReference type="ARBA" id="ARBA00009337"/>
    </source>
</evidence>
<feature type="transmembrane region" description="Helical" evidence="12">
    <location>
        <begin position="404"/>
        <end position="430"/>
    </location>
</feature>
<dbReference type="GO" id="GO:0005886">
    <property type="term" value="C:plasma membrane"/>
    <property type="evidence" value="ECO:0007669"/>
    <property type="project" value="UniProtKB-SubCell"/>
</dbReference>
<dbReference type="GO" id="GO:0016758">
    <property type="term" value="F:hexosyltransferase activity"/>
    <property type="evidence" value="ECO:0007669"/>
    <property type="project" value="TreeGrafter"/>
</dbReference>
<dbReference type="PANTHER" id="PTHR43867:SF5">
    <property type="entry name" value="GLUCANS BIOSYNTHESIS GLUCOSYLTRANSFERASE H"/>
    <property type="match status" value="1"/>
</dbReference>
<comment type="subcellular location">
    <subcellularLocation>
        <location evidence="1">Cell inner membrane</location>
        <topology evidence="1">Multi-pass membrane protein</topology>
    </subcellularLocation>
</comment>
<evidence type="ECO:0000256" key="8">
    <source>
        <dbReference type="ARBA" id="ARBA00022679"/>
    </source>
</evidence>
<evidence type="ECO:0000256" key="9">
    <source>
        <dbReference type="ARBA" id="ARBA00022692"/>
    </source>
</evidence>
<evidence type="ECO:0000256" key="11">
    <source>
        <dbReference type="ARBA" id="ARBA00023136"/>
    </source>
</evidence>
<reference evidence="14 15" key="1">
    <citation type="submission" date="2018-12" db="EMBL/GenBank/DDBJ databases">
        <authorList>
            <person name="Grouzdev D.S."/>
            <person name="Krutkina M.S."/>
        </authorList>
    </citation>
    <scope>NUCLEOTIDE SEQUENCE [LARGE SCALE GENOMIC DNA]</scope>
    <source>
        <strain evidence="14 15">RmlP026</strain>
    </source>
</reference>
<keyword evidence="7" id="KW-0328">Glycosyltransferase</keyword>
<dbReference type="EMBL" id="QYBB01000019">
    <property type="protein sequence ID" value="RYC30910.1"/>
    <property type="molecule type" value="Genomic_DNA"/>
</dbReference>
<dbReference type="PANTHER" id="PTHR43867">
    <property type="entry name" value="CELLULOSE SYNTHASE CATALYTIC SUBUNIT A [UDP-FORMING]"/>
    <property type="match status" value="1"/>
</dbReference>
<keyword evidence="11 12" id="KW-0472">Membrane</keyword>
<dbReference type="OrthoDB" id="9775281at2"/>
<dbReference type="InterPro" id="IPR029044">
    <property type="entry name" value="Nucleotide-diphossugar_trans"/>
</dbReference>
<evidence type="ECO:0000256" key="6">
    <source>
        <dbReference type="ARBA" id="ARBA00022519"/>
    </source>
</evidence>
<dbReference type="Gene3D" id="3.90.550.10">
    <property type="entry name" value="Spore Coat Polysaccharide Biosynthesis Protein SpsA, Chain A"/>
    <property type="match status" value="1"/>
</dbReference>
<comment type="similarity">
    <text evidence="3">Belongs to the glycosyltransferase 2 family. OpgH subfamily.</text>
</comment>
<keyword evidence="15" id="KW-1185">Reference proteome</keyword>
<accession>A0A4Q2U3X3</accession>
<organism evidence="14 15">
    <name type="scientific">Lichenibacterium minor</name>
    <dbReference type="NCBI Taxonomy" id="2316528"/>
    <lineage>
        <taxon>Bacteria</taxon>
        <taxon>Pseudomonadati</taxon>
        <taxon>Pseudomonadota</taxon>
        <taxon>Alphaproteobacteria</taxon>
        <taxon>Hyphomicrobiales</taxon>
        <taxon>Lichenihabitantaceae</taxon>
        <taxon>Lichenibacterium</taxon>
    </lineage>
</organism>
<keyword evidence="9 12" id="KW-0812">Transmembrane</keyword>
<feature type="transmembrane region" description="Helical" evidence="12">
    <location>
        <begin position="508"/>
        <end position="527"/>
    </location>
</feature>
<sequence length="624" mass="66861">MPLNPGGFPDHRPGAWPHALVTADASLVDAALSSAADAHLSLRGARNRRLLLVLPSVALAALTLALSVGVLASARHSALDWALLVPFALVMAWEGLVVWQLVLGFVAWLRGPEALSALERRAETVEPVATGLSRTALVIPICDEDPAAVFAYVGIARRSLARTGRVDDVDVHVLSDTRLPALAAEERRLWDALPASDDLPPVFYRHRAANAGRKAGNVMEMFDRTGDAYDFAVVLDADSLMSGASIRRLIRLMEENPRLGIVQTVSYATGHDTLFARIQQFAVRLYAPLALRGLDFWQGADSSYWGHNAILRVAPFRAHCRLPVLTGKPPFGGEILCHDVVEAALMARAGWDTRLLPEFDGTWEEMPTNTVDLMGRERRWCQGNLQHARILGFPGLKAASRGHILLGIGGYLTAPLWWLFLFGGALRVAFGVKGGLGLLAYGATERGPAAEALLALAAVLILVPRVLNLVRAFGDARLRAEFGGTGRLAAGAALEQGIWLLLGPLLSLVNAGFVLWTAVGRVVPWVAQSRADRHVTLAEAWRCHSTQAAVGVALAATAWMAGGAYALWLAPTYVGLIVSPALTSALSRVDLGRLSHRLGLFVTVDDTAPAPEILELRAAAASDA</sequence>
<gene>
    <name evidence="14" type="primary">mdoH</name>
    <name evidence="14" type="ORF">D3273_16195</name>
</gene>
<dbReference type="InterPro" id="IPR001173">
    <property type="entry name" value="Glyco_trans_2-like"/>
</dbReference>
<comment type="pathway">
    <text evidence="2">Glycan metabolism; osmoregulated periplasmic glucan (OPG) biosynthesis.</text>
</comment>
<dbReference type="NCBIfam" id="NF003958">
    <property type="entry name" value="PRK05454.2-1"/>
    <property type="match status" value="1"/>
</dbReference>
<evidence type="ECO:0000259" key="13">
    <source>
        <dbReference type="Pfam" id="PF13632"/>
    </source>
</evidence>
<name>A0A4Q2U3X3_9HYPH</name>
<evidence type="ECO:0000313" key="15">
    <source>
        <dbReference type="Proteomes" id="UP000290759"/>
    </source>
</evidence>
<evidence type="ECO:0000256" key="1">
    <source>
        <dbReference type="ARBA" id="ARBA00004429"/>
    </source>
</evidence>
<protein>
    <recommendedName>
        <fullName evidence="4">Glucans biosynthesis glucosyltransferase H</fullName>
    </recommendedName>
</protein>
<evidence type="ECO:0000256" key="5">
    <source>
        <dbReference type="ARBA" id="ARBA00022475"/>
    </source>
</evidence>
<evidence type="ECO:0000256" key="2">
    <source>
        <dbReference type="ARBA" id="ARBA00005001"/>
    </source>
</evidence>
<feature type="transmembrane region" description="Helical" evidence="12">
    <location>
        <begin position="84"/>
        <end position="109"/>
    </location>
</feature>
<evidence type="ECO:0000256" key="12">
    <source>
        <dbReference type="SAM" id="Phobius"/>
    </source>
</evidence>
<evidence type="ECO:0000313" key="14">
    <source>
        <dbReference type="EMBL" id="RYC30910.1"/>
    </source>
</evidence>
<evidence type="ECO:0000256" key="10">
    <source>
        <dbReference type="ARBA" id="ARBA00022989"/>
    </source>
</evidence>
<dbReference type="NCBIfam" id="NF003961">
    <property type="entry name" value="PRK05454.2-4"/>
    <property type="match status" value="1"/>
</dbReference>
<dbReference type="AlphaFoldDB" id="A0A4Q2U3X3"/>
<feature type="transmembrane region" description="Helical" evidence="12">
    <location>
        <begin position="573"/>
        <end position="591"/>
    </location>
</feature>
<dbReference type="Proteomes" id="UP000290759">
    <property type="component" value="Unassembled WGS sequence"/>
</dbReference>
<keyword evidence="6" id="KW-0997">Cell inner membrane</keyword>
<dbReference type="InterPro" id="IPR050321">
    <property type="entry name" value="Glycosyltr_2/OpgH_subfam"/>
</dbReference>
<evidence type="ECO:0000256" key="7">
    <source>
        <dbReference type="ARBA" id="ARBA00022676"/>
    </source>
</evidence>
<dbReference type="Pfam" id="PF13632">
    <property type="entry name" value="Glyco_trans_2_3"/>
    <property type="match status" value="1"/>
</dbReference>
<feature type="transmembrane region" description="Helical" evidence="12">
    <location>
        <begin position="50"/>
        <end position="72"/>
    </location>
</feature>
<feature type="domain" description="Glycosyltransferase 2-like" evidence="13">
    <location>
        <begin position="233"/>
        <end position="423"/>
    </location>
</feature>
<keyword evidence="8 14" id="KW-0808">Transferase</keyword>
<keyword evidence="10 12" id="KW-1133">Transmembrane helix</keyword>